<keyword evidence="3" id="KW-1185">Reference proteome</keyword>
<sequence length="527" mass="60647">MAKKHIFLVLSLNFLIATSFFVKNIGVGYSQLSSDMQNIVPMCMKLDNPELYPNDLFLTDTTNFKFYTPFFIETLRVFAGFTDGNYVQVSNILLFISSLMFGICWFFLLFKLFRNKFWIALLISILMRGIVWLPAGEIWGISDLWTIMPRTLYIALMPIPFLVLFQRKNLHFYAASILIGLIFNFHPISGLGGILIFFMVVCCGCYFKYAKCSFKQISLGVLLVITGMLPFVVTYFGKTDTAVFYDLQAYGAAFDAKIASHYQEVYLVFKSWLKTKFLFFLVPLVVFIFYGFSKSNTYGKEAAILLVLTGAIFFLPVLSIYVEQALNKGLGINLRMSFQLVRIQKMVVLPAYLAMGYLLVLLVDKHIIDEQLISYGFASYLLILTISHSPFFNKVPLIGDDISRSIVPNFSEVFKPLSERKTDFDKMANYIKENTPVAAVFYKNYYLRTAAQRSVRFDSKGANILVEGNPQKLIEWHRDRFYLKAASEAERLRYLKERGVDYMLLNEETDALRLEKKIGNQFLYTLQ</sequence>
<feature type="transmembrane region" description="Helical" evidence="1">
    <location>
        <begin position="342"/>
        <end position="363"/>
    </location>
</feature>
<feature type="transmembrane region" description="Helical" evidence="1">
    <location>
        <begin position="172"/>
        <end position="188"/>
    </location>
</feature>
<proteinExistence type="predicted"/>
<feature type="transmembrane region" description="Helical" evidence="1">
    <location>
        <begin position="275"/>
        <end position="292"/>
    </location>
</feature>
<dbReference type="Proteomes" id="UP000033497">
    <property type="component" value="Unassembled WGS sequence"/>
</dbReference>
<organism evidence="2 3">
    <name type="scientific">Aequorivita vladivostokensis</name>
    <dbReference type="NCBI Taxonomy" id="171194"/>
    <lineage>
        <taxon>Bacteria</taxon>
        <taxon>Pseudomonadati</taxon>
        <taxon>Bacteroidota</taxon>
        <taxon>Flavobacteriia</taxon>
        <taxon>Flavobacteriales</taxon>
        <taxon>Flavobacteriaceae</taxon>
        <taxon>Aequorivita</taxon>
    </lineage>
</organism>
<name>A0ABR5DHE3_9FLAO</name>
<protein>
    <recommendedName>
        <fullName evidence="4">Glycosyltransferase RgtA/B/C/D-like domain-containing protein</fullName>
    </recommendedName>
</protein>
<accession>A0ABR5DHE3</accession>
<keyword evidence="1" id="KW-0812">Transmembrane</keyword>
<gene>
    <name evidence="2" type="ORF">MB09_08925</name>
</gene>
<keyword evidence="1" id="KW-1133">Transmembrane helix</keyword>
<feature type="transmembrane region" description="Helical" evidence="1">
    <location>
        <begin position="147"/>
        <end position="165"/>
    </location>
</feature>
<evidence type="ECO:0008006" key="4">
    <source>
        <dbReference type="Google" id="ProtNLM"/>
    </source>
</evidence>
<feature type="transmembrane region" description="Helical" evidence="1">
    <location>
        <begin position="372"/>
        <end position="392"/>
    </location>
</feature>
<reference evidence="2 3" key="1">
    <citation type="submission" date="2014-10" db="EMBL/GenBank/DDBJ databases">
        <title>Genome sequencing of Vitellibacter vladivostokensis KMM 3516.</title>
        <authorList>
            <person name="Thevarajoo S."/>
            <person name="Selvaratnam C."/>
            <person name="Goh K.M."/>
            <person name="Chong C.S."/>
        </authorList>
    </citation>
    <scope>NUCLEOTIDE SEQUENCE [LARGE SCALE GENOMIC DNA]</scope>
    <source>
        <strain evidence="2 3">KMM 3516</strain>
    </source>
</reference>
<feature type="transmembrane region" description="Helical" evidence="1">
    <location>
        <begin position="304"/>
        <end position="322"/>
    </location>
</feature>
<evidence type="ECO:0000313" key="2">
    <source>
        <dbReference type="EMBL" id="KJJ38188.1"/>
    </source>
</evidence>
<feature type="transmembrane region" description="Helical" evidence="1">
    <location>
        <begin position="117"/>
        <end position="135"/>
    </location>
</feature>
<keyword evidence="1" id="KW-0472">Membrane</keyword>
<feature type="transmembrane region" description="Helical" evidence="1">
    <location>
        <begin position="194"/>
        <end position="210"/>
    </location>
</feature>
<evidence type="ECO:0000256" key="1">
    <source>
        <dbReference type="SAM" id="Phobius"/>
    </source>
</evidence>
<feature type="transmembrane region" description="Helical" evidence="1">
    <location>
        <begin position="217"/>
        <end position="237"/>
    </location>
</feature>
<feature type="transmembrane region" description="Helical" evidence="1">
    <location>
        <begin position="92"/>
        <end position="110"/>
    </location>
</feature>
<comment type="caution">
    <text evidence="2">The sequence shown here is derived from an EMBL/GenBank/DDBJ whole genome shotgun (WGS) entry which is preliminary data.</text>
</comment>
<dbReference type="EMBL" id="JSVU01000005">
    <property type="protein sequence ID" value="KJJ38188.1"/>
    <property type="molecule type" value="Genomic_DNA"/>
</dbReference>
<evidence type="ECO:0000313" key="3">
    <source>
        <dbReference type="Proteomes" id="UP000033497"/>
    </source>
</evidence>